<evidence type="ECO:0000313" key="2">
    <source>
        <dbReference type="EMBL" id="TDQ42315.1"/>
    </source>
</evidence>
<comment type="caution">
    <text evidence="2">The sequence shown here is derived from an EMBL/GenBank/DDBJ whole genome shotgun (WGS) entry which is preliminary data.</text>
</comment>
<feature type="transmembrane region" description="Helical" evidence="1">
    <location>
        <begin position="36"/>
        <end position="56"/>
    </location>
</feature>
<dbReference type="Proteomes" id="UP000295632">
    <property type="component" value="Unassembled WGS sequence"/>
</dbReference>
<dbReference type="InterPro" id="IPR024515">
    <property type="entry name" value="DUF3397"/>
</dbReference>
<organism evidence="2 3">
    <name type="scientific">Aureibacillus halotolerans</name>
    <dbReference type="NCBI Taxonomy" id="1508390"/>
    <lineage>
        <taxon>Bacteria</taxon>
        <taxon>Bacillati</taxon>
        <taxon>Bacillota</taxon>
        <taxon>Bacilli</taxon>
        <taxon>Bacillales</taxon>
        <taxon>Bacillaceae</taxon>
        <taxon>Aureibacillus</taxon>
    </lineage>
</organism>
<keyword evidence="1" id="KW-0472">Membrane</keyword>
<gene>
    <name evidence="2" type="ORF">EV213_102347</name>
</gene>
<proteinExistence type="predicted"/>
<feature type="transmembrane region" description="Helical" evidence="1">
    <location>
        <begin position="6"/>
        <end position="24"/>
    </location>
</feature>
<reference evidence="2 3" key="1">
    <citation type="submission" date="2019-03" db="EMBL/GenBank/DDBJ databases">
        <title>Genomic Encyclopedia of Type Strains, Phase IV (KMG-IV): sequencing the most valuable type-strain genomes for metagenomic binning, comparative biology and taxonomic classification.</title>
        <authorList>
            <person name="Goeker M."/>
        </authorList>
    </citation>
    <scope>NUCLEOTIDE SEQUENCE [LARGE SCALE GENOMIC DNA]</scope>
    <source>
        <strain evidence="2 3">DSM 28697</strain>
    </source>
</reference>
<accession>A0A4R6UC37</accession>
<name>A0A4R6UC37_9BACI</name>
<dbReference type="AlphaFoldDB" id="A0A4R6UC37"/>
<dbReference type="EMBL" id="SNYJ01000002">
    <property type="protein sequence ID" value="TDQ42315.1"/>
    <property type="molecule type" value="Genomic_DNA"/>
</dbReference>
<evidence type="ECO:0000313" key="3">
    <source>
        <dbReference type="Proteomes" id="UP000295632"/>
    </source>
</evidence>
<protein>
    <submittedName>
        <fullName evidence="2">Uncharacterized protein DUF3397</fullName>
    </submittedName>
</protein>
<evidence type="ECO:0000256" key="1">
    <source>
        <dbReference type="SAM" id="Phobius"/>
    </source>
</evidence>
<feature type="transmembrane region" description="Helical" evidence="1">
    <location>
        <begin position="101"/>
        <end position="121"/>
    </location>
</feature>
<dbReference type="RefSeq" id="WP_133579191.1">
    <property type="nucleotide sequence ID" value="NZ_SNYJ01000002.1"/>
</dbReference>
<dbReference type="OrthoDB" id="2353183at2"/>
<keyword evidence="1" id="KW-0812">Transmembrane</keyword>
<keyword evidence="1" id="KW-1133">Transmembrane helix</keyword>
<dbReference type="Pfam" id="PF11877">
    <property type="entry name" value="DUF3397"/>
    <property type="match status" value="1"/>
</dbReference>
<feature type="transmembrane region" description="Helical" evidence="1">
    <location>
        <begin position="62"/>
        <end position="81"/>
    </location>
</feature>
<sequence>MLVYIVSSLIIMPPLVFFLVFKLTKRWYPKKKRVHVAGDATTLLFVFAVYFLLRMQLMAFEFYHLLLFLCSMFLLFVILHWKLADEIKLMKVWKGFWRSSFLLFSTAYIILIVLGIATRMFHAFS</sequence>
<keyword evidence="3" id="KW-1185">Reference proteome</keyword>